<evidence type="ECO:0000256" key="1">
    <source>
        <dbReference type="PIRSR" id="PIRSR607724-2"/>
    </source>
</evidence>
<dbReference type="GO" id="GO:0009225">
    <property type="term" value="P:nucleotide-sugar metabolic process"/>
    <property type="evidence" value="ECO:0007669"/>
    <property type="project" value="TreeGrafter"/>
</dbReference>
<evidence type="ECO:0000313" key="4">
    <source>
        <dbReference type="Proteomes" id="UP001165289"/>
    </source>
</evidence>
<organism evidence="3 4">
    <name type="scientific">Oopsacas minuta</name>
    <dbReference type="NCBI Taxonomy" id="111878"/>
    <lineage>
        <taxon>Eukaryota</taxon>
        <taxon>Metazoa</taxon>
        <taxon>Porifera</taxon>
        <taxon>Hexactinellida</taxon>
        <taxon>Hexasterophora</taxon>
        <taxon>Lyssacinosida</taxon>
        <taxon>Leucopsacidae</taxon>
        <taxon>Oopsacas</taxon>
    </lineage>
</organism>
<protein>
    <recommendedName>
        <fullName evidence="2">PARG catalytic Macro domain-containing protein</fullName>
    </recommendedName>
</protein>
<sequence>MAEHNTEYSSPLYLPHHPTSSVLNRGLVELLHDRDTVTIWEVIDSLLTSMTLPPSDILEYIAIYRDSISTVYIPPDELTINFHLVRKYGLMLPQLYPDGVIFRDQKTISLTILQIKCLLCHMVLGSLPKQFEWKETSRASVYYRHVLFYYLSLDNDTNDRCVTCTHHTIAPCQWEQLPEVLHQSDICTGTIEDNSIKNKVVFSNKNFGPGPGGTQEELIFGSYPETCVFPLFFSRSLRDSEVVLISQVLRVAEYSGYGREVEFKSFIEPSAEYHTLLLMDALEIDLFEDKKEEFSNENITRELNKCFCGFSQFTGGDIATGRWGCGAFGGTYSLKKRIQQFAANRAKVNIIFCEI</sequence>
<dbReference type="Pfam" id="PF05028">
    <property type="entry name" value="PARG_cat_C"/>
    <property type="match status" value="1"/>
</dbReference>
<comment type="caution">
    <text evidence="3">The sequence shown here is derived from an EMBL/GenBank/DDBJ whole genome shotgun (WGS) entry which is preliminary data.</text>
</comment>
<dbReference type="GO" id="GO:1990966">
    <property type="term" value="P:ATP generation from poly-ADP-D-ribose"/>
    <property type="evidence" value="ECO:0007669"/>
    <property type="project" value="TreeGrafter"/>
</dbReference>
<feature type="binding site" evidence="1">
    <location>
        <position position="257"/>
    </location>
    <ligand>
        <name>substrate</name>
    </ligand>
</feature>
<feature type="binding site" evidence="1">
    <location>
        <position position="204"/>
    </location>
    <ligand>
        <name>substrate</name>
    </ligand>
</feature>
<dbReference type="PANTHER" id="PTHR12837:SF0">
    <property type="entry name" value="POLY(ADP-RIBOSE) GLYCOHYDROLASE"/>
    <property type="match status" value="1"/>
</dbReference>
<dbReference type="EMBL" id="JAKMXF010000188">
    <property type="protein sequence ID" value="KAI6655542.1"/>
    <property type="molecule type" value="Genomic_DNA"/>
</dbReference>
<name>A0AAV7K2Y6_9METZ</name>
<evidence type="ECO:0000259" key="2">
    <source>
        <dbReference type="Pfam" id="PF05028"/>
    </source>
</evidence>
<dbReference type="GO" id="GO:0005634">
    <property type="term" value="C:nucleus"/>
    <property type="evidence" value="ECO:0007669"/>
    <property type="project" value="TreeGrafter"/>
</dbReference>
<proteinExistence type="predicted"/>
<feature type="domain" description="PARG catalytic Macro" evidence="2">
    <location>
        <begin position="174"/>
        <end position="353"/>
    </location>
</feature>
<dbReference type="GO" id="GO:0004649">
    <property type="term" value="F:poly(ADP-ribose) glycohydrolase activity"/>
    <property type="evidence" value="ECO:0007669"/>
    <property type="project" value="InterPro"/>
</dbReference>
<dbReference type="Proteomes" id="UP001165289">
    <property type="component" value="Unassembled WGS sequence"/>
</dbReference>
<keyword evidence="4" id="KW-1185">Reference proteome</keyword>
<dbReference type="GO" id="GO:0005737">
    <property type="term" value="C:cytoplasm"/>
    <property type="evidence" value="ECO:0007669"/>
    <property type="project" value="TreeGrafter"/>
</dbReference>
<accession>A0AAV7K2Y6</accession>
<dbReference type="GO" id="GO:0005975">
    <property type="term" value="P:carbohydrate metabolic process"/>
    <property type="evidence" value="ECO:0007669"/>
    <property type="project" value="InterPro"/>
</dbReference>
<dbReference type="GO" id="GO:0006282">
    <property type="term" value="P:regulation of DNA repair"/>
    <property type="evidence" value="ECO:0007669"/>
    <property type="project" value="InterPro"/>
</dbReference>
<feature type="binding site" evidence="1">
    <location>
        <position position="215"/>
    </location>
    <ligand>
        <name>substrate</name>
    </ligand>
</feature>
<dbReference type="AlphaFoldDB" id="A0AAV7K2Y6"/>
<reference evidence="3 4" key="1">
    <citation type="journal article" date="2023" name="BMC Biol.">
        <title>The compact genome of the sponge Oopsacas minuta (Hexactinellida) is lacking key metazoan core genes.</title>
        <authorList>
            <person name="Santini S."/>
            <person name="Schenkelaars Q."/>
            <person name="Jourda C."/>
            <person name="Duchesne M."/>
            <person name="Belahbib H."/>
            <person name="Rocher C."/>
            <person name="Selva M."/>
            <person name="Riesgo A."/>
            <person name="Vervoort M."/>
            <person name="Leys S.P."/>
            <person name="Kodjabachian L."/>
            <person name="Le Bivic A."/>
            <person name="Borchiellini C."/>
            <person name="Claverie J.M."/>
            <person name="Renard E."/>
        </authorList>
    </citation>
    <scope>NUCLEOTIDE SEQUENCE [LARGE SCALE GENOMIC DNA]</scope>
    <source>
        <strain evidence="3">SPO-2</strain>
    </source>
</reference>
<gene>
    <name evidence="3" type="ORF">LOD99_2041</name>
</gene>
<dbReference type="PANTHER" id="PTHR12837">
    <property type="entry name" value="POLY ADP-RIBOSE GLYCOHYDROLASE"/>
    <property type="match status" value="1"/>
</dbReference>
<evidence type="ECO:0000313" key="3">
    <source>
        <dbReference type="EMBL" id="KAI6655542.1"/>
    </source>
</evidence>
<dbReference type="InterPro" id="IPR007724">
    <property type="entry name" value="Poly_GlycHdrlase"/>
</dbReference>
<dbReference type="InterPro" id="IPR046372">
    <property type="entry name" value="PARG_cat_C"/>
</dbReference>